<feature type="transmembrane region" description="Helical" evidence="1">
    <location>
        <begin position="41"/>
        <end position="60"/>
    </location>
</feature>
<protein>
    <submittedName>
        <fullName evidence="2">Uncharacterized protein</fullName>
    </submittedName>
</protein>
<dbReference type="RefSeq" id="WP_134566394.1">
    <property type="nucleotide sequence ID" value="NZ_SOFP01000035.1"/>
</dbReference>
<dbReference type="AlphaFoldDB" id="A0A4R8WUN0"/>
<keyword evidence="1" id="KW-1133">Transmembrane helix</keyword>
<reference evidence="2 3" key="1">
    <citation type="submission" date="2019-03" db="EMBL/GenBank/DDBJ databases">
        <title>Genomics of glacier-inhabiting Cryobacterium strains.</title>
        <authorList>
            <person name="Liu Q."/>
            <person name="Xin Y.-H."/>
        </authorList>
    </citation>
    <scope>NUCLEOTIDE SEQUENCE [LARGE SCALE GENOMIC DNA]</scope>
    <source>
        <strain evidence="2 3">MDT1-3</strain>
    </source>
</reference>
<organism evidence="2 3">
    <name type="scientific">Cryobacterium algoritolerans</name>
    <dbReference type="NCBI Taxonomy" id="1259184"/>
    <lineage>
        <taxon>Bacteria</taxon>
        <taxon>Bacillati</taxon>
        <taxon>Actinomycetota</taxon>
        <taxon>Actinomycetes</taxon>
        <taxon>Micrococcales</taxon>
        <taxon>Microbacteriaceae</taxon>
        <taxon>Cryobacterium</taxon>
    </lineage>
</organism>
<keyword evidence="1" id="KW-0812">Transmembrane</keyword>
<feature type="transmembrane region" description="Helical" evidence="1">
    <location>
        <begin position="12"/>
        <end position="34"/>
    </location>
</feature>
<feature type="transmembrane region" description="Helical" evidence="1">
    <location>
        <begin position="80"/>
        <end position="101"/>
    </location>
</feature>
<accession>A0A4R8WUN0</accession>
<gene>
    <name evidence="2" type="ORF">E3O19_06730</name>
</gene>
<evidence type="ECO:0000256" key="1">
    <source>
        <dbReference type="SAM" id="Phobius"/>
    </source>
</evidence>
<evidence type="ECO:0000313" key="2">
    <source>
        <dbReference type="EMBL" id="TFC16819.1"/>
    </source>
</evidence>
<keyword evidence="1" id="KW-0472">Membrane</keyword>
<comment type="caution">
    <text evidence="2">The sequence shown here is derived from an EMBL/GenBank/DDBJ whole genome shotgun (WGS) entry which is preliminary data.</text>
</comment>
<sequence>MEQWPVGARKSILMGTVCLPFAASFLLDGIVQLLRGDGPKLFLGSLGLVVLLAGAGYALWQFGAGYPGVEMERPALMVTVSLYLVAVSTVLTLIGFVLRTVRLLWDARREADRLQYMQMSPL</sequence>
<dbReference type="OrthoDB" id="5116252at2"/>
<evidence type="ECO:0000313" key="3">
    <source>
        <dbReference type="Proteomes" id="UP000298412"/>
    </source>
</evidence>
<name>A0A4R8WUN0_9MICO</name>
<dbReference type="EMBL" id="SOFP01000035">
    <property type="protein sequence ID" value="TFC16819.1"/>
    <property type="molecule type" value="Genomic_DNA"/>
</dbReference>
<dbReference type="Proteomes" id="UP000298412">
    <property type="component" value="Unassembled WGS sequence"/>
</dbReference>
<keyword evidence="3" id="KW-1185">Reference proteome</keyword>
<proteinExistence type="predicted"/>